<dbReference type="EMBL" id="JACDZE010000001">
    <property type="protein sequence ID" value="MBA5629456.1"/>
    <property type="molecule type" value="Genomic_DNA"/>
</dbReference>
<dbReference type="AlphaFoldDB" id="A0A838ZNX8"/>
<gene>
    <name evidence="2" type="primary">gldN</name>
    <name evidence="2" type="ORF">HU137_06675</name>
</gene>
<sequence length="300" mass="34753">MKCLFFGIMSMVTSLGFAQNVLNSMSPDELREQRANKTKVTEAGDTVSTVAEPLEYGFIEDKDVIWSKVVWEVIDLNERLNQPYYRASDGLITESASLFDALVEGVESGKIQQVYDDEYFTNKMTYQQIVDRTNRIDTQQYYYDMIDAGEEPDPAAIFKFEMDSQDIEMIKLKGMWYIDRRLGEMKYRLLGLCIMGPDAQTIGTEFDDGVFVEMFWIWYPDAREVLNNYTVFNPNNSSSSITFDDLLNARRFSSVIYKAQTMYGITPIEEYIPKNSKGQLEESDRIRESILQSEADMWSY</sequence>
<evidence type="ECO:0000256" key="1">
    <source>
        <dbReference type="SAM" id="SignalP"/>
    </source>
</evidence>
<keyword evidence="3" id="KW-1185">Reference proteome</keyword>
<feature type="chain" id="PRO_5032936464" evidence="1">
    <location>
        <begin position="19"/>
        <end position="300"/>
    </location>
</feature>
<evidence type="ECO:0000313" key="3">
    <source>
        <dbReference type="Proteomes" id="UP000552241"/>
    </source>
</evidence>
<evidence type="ECO:0000313" key="2">
    <source>
        <dbReference type="EMBL" id="MBA5629456.1"/>
    </source>
</evidence>
<dbReference type="NCBIfam" id="TIGR03523">
    <property type="entry name" value="GldN"/>
    <property type="match status" value="1"/>
</dbReference>
<feature type="signal peptide" evidence="1">
    <location>
        <begin position="1"/>
        <end position="18"/>
    </location>
</feature>
<comment type="caution">
    <text evidence="2">The sequence shown here is derived from an EMBL/GenBank/DDBJ whole genome shotgun (WGS) entry which is preliminary data.</text>
</comment>
<dbReference type="RefSeq" id="WP_182043009.1">
    <property type="nucleotide sequence ID" value="NZ_JACDZE010000001.1"/>
</dbReference>
<accession>A0A838ZNX8</accession>
<keyword evidence="1" id="KW-0732">Signal</keyword>
<dbReference type="Pfam" id="PF19841">
    <property type="entry name" value="GldN"/>
    <property type="match status" value="1"/>
</dbReference>
<reference evidence="2 3" key="1">
    <citation type="submission" date="2020-07" db="EMBL/GenBank/DDBJ databases">
        <title>Moheibacter lacus sp. nov., a member of the family Flavobacteriaceae isolated from freshwater lake sediment.</title>
        <authorList>
            <person name="Liu Y."/>
        </authorList>
    </citation>
    <scope>NUCLEOTIDE SEQUENCE [LARGE SCALE GENOMIC DNA]</scope>
    <source>
        <strain evidence="2 3">BDHS18</strain>
    </source>
</reference>
<organism evidence="2 3">
    <name type="scientific">Moheibacter lacus</name>
    <dbReference type="NCBI Taxonomy" id="2745851"/>
    <lineage>
        <taxon>Bacteria</taxon>
        <taxon>Pseudomonadati</taxon>
        <taxon>Bacteroidota</taxon>
        <taxon>Flavobacteriia</taxon>
        <taxon>Flavobacteriales</taxon>
        <taxon>Weeksellaceae</taxon>
        <taxon>Moheibacter</taxon>
    </lineage>
</organism>
<name>A0A838ZNX8_9FLAO</name>
<protein>
    <submittedName>
        <fullName evidence="2">Gliding motility protein GldN</fullName>
    </submittedName>
</protein>
<dbReference type="Proteomes" id="UP000552241">
    <property type="component" value="Unassembled WGS sequence"/>
</dbReference>
<dbReference type="InterPro" id="IPR019847">
    <property type="entry name" value="Gliding_motility_assoc_GldN"/>
</dbReference>
<proteinExistence type="predicted"/>